<evidence type="ECO:0000313" key="1">
    <source>
        <dbReference type="EMBL" id="ABX06256.1"/>
    </source>
</evidence>
<name>A9B645_HERA2</name>
<protein>
    <submittedName>
        <fullName evidence="1">Uncharacterized protein</fullName>
    </submittedName>
</protein>
<reference evidence="1 2" key="1">
    <citation type="journal article" date="2011" name="Stand. Genomic Sci.">
        <title>Complete genome sequence of the filamentous gliding predatory bacterium Herpetosiphon aurantiacus type strain (114-95(T)).</title>
        <authorList>
            <person name="Kiss H."/>
            <person name="Nett M."/>
            <person name="Domin N."/>
            <person name="Martin K."/>
            <person name="Maresca J.A."/>
            <person name="Copeland A."/>
            <person name="Lapidus A."/>
            <person name="Lucas S."/>
            <person name="Berry K.W."/>
            <person name="Glavina Del Rio T."/>
            <person name="Dalin E."/>
            <person name="Tice H."/>
            <person name="Pitluck S."/>
            <person name="Richardson P."/>
            <person name="Bruce D."/>
            <person name="Goodwin L."/>
            <person name="Han C."/>
            <person name="Detter J.C."/>
            <person name="Schmutz J."/>
            <person name="Brettin T."/>
            <person name="Land M."/>
            <person name="Hauser L."/>
            <person name="Kyrpides N.C."/>
            <person name="Ivanova N."/>
            <person name="Goker M."/>
            <person name="Woyke T."/>
            <person name="Klenk H.P."/>
            <person name="Bryant D.A."/>
        </authorList>
    </citation>
    <scope>NUCLEOTIDE SEQUENCE [LARGE SCALE GENOMIC DNA]</scope>
    <source>
        <strain evidence="2">ATCC 23779 / DSM 785 / 114-95</strain>
    </source>
</reference>
<dbReference type="HOGENOM" id="CLU_2569165_0_0_0"/>
<dbReference type="KEGG" id="hau:Haur_3620"/>
<organism evidence="1 2">
    <name type="scientific">Herpetosiphon aurantiacus (strain ATCC 23779 / DSM 785 / 114-95)</name>
    <dbReference type="NCBI Taxonomy" id="316274"/>
    <lineage>
        <taxon>Bacteria</taxon>
        <taxon>Bacillati</taxon>
        <taxon>Chloroflexota</taxon>
        <taxon>Chloroflexia</taxon>
        <taxon>Herpetosiphonales</taxon>
        <taxon>Herpetosiphonaceae</taxon>
        <taxon>Herpetosiphon</taxon>
    </lineage>
</organism>
<accession>A9B645</accession>
<gene>
    <name evidence="1" type="ordered locus">Haur_3620</name>
</gene>
<dbReference type="BioCyc" id="HAUR316274:GHYA-3659-MONOMER"/>
<dbReference type="EMBL" id="CP000875">
    <property type="protein sequence ID" value="ABX06256.1"/>
    <property type="molecule type" value="Genomic_DNA"/>
</dbReference>
<keyword evidence="2" id="KW-1185">Reference proteome</keyword>
<dbReference type="Proteomes" id="UP000000787">
    <property type="component" value="Chromosome"/>
</dbReference>
<sequence length="81" mass="9110">MALFWVLLIAIERLLTIFNEFDYPNNAQPEHLTKIARNQQTSVRPASKILTAIGTSNFSRVMAGLQLNQSVLDGTFGLNCW</sequence>
<proteinExistence type="predicted"/>
<dbReference type="InParanoid" id="A9B645"/>
<evidence type="ECO:0000313" key="2">
    <source>
        <dbReference type="Proteomes" id="UP000000787"/>
    </source>
</evidence>
<dbReference type="AlphaFoldDB" id="A9B645"/>